<sequence>MRSLILVGFVALLVIHSVLADCNRLGYINRIRGCQNNSNCRACNCCVWTAWRACQGDRACTQGTKNDCTITLNAVVSNPRCKNSCAPSGC</sequence>
<evidence type="ECO:0000313" key="4">
    <source>
        <dbReference type="Proteomes" id="UP000663828"/>
    </source>
</evidence>
<dbReference type="OrthoDB" id="10021453at2759"/>
<proteinExistence type="predicted"/>
<organism evidence="3 4">
    <name type="scientific">Adineta ricciae</name>
    <name type="common">Rotifer</name>
    <dbReference type="NCBI Taxonomy" id="249248"/>
    <lineage>
        <taxon>Eukaryota</taxon>
        <taxon>Metazoa</taxon>
        <taxon>Spiralia</taxon>
        <taxon>Gnathifera</taxon>
        <taxon>Rotifera</taxon>
        <taxon>Eurotatoria</taxon>
        <taxon>Bdelloidea</taxon>
        <taxon>Adinetida</taxon>
        <taxon>Adinetidae</taxon>
        <taxon>Adineta</taxon>
    </lineage>
</organism>
<dbReference type="Proteomes" id="UP000663852">
    <property type="component" value="Unassembled WGS sequence"/>
</dbReference>
<evidence type="ECO:0000313" key="3">
    <source>
        <dbReference type="EMBL" id="CAF0776205.1"/>
    </source>
</evidence>
<evidence type="ECO:0000256" key="1">
    <source>
        <dbReference type="SAM" id="SignalP"/>
    </source>
</evidence>
<feature type="chain" id="PRO_5036222797" evidence="1">
    <location>
        <begin position="21"/>
        <end position="90"/>
    </location>
</feature>
<reference evidence="3" key="1">
    <citation type="submission" date="2021-02" db="EMBL/GenBank/DDBJ databases">
        <authorList>
            <person name="Nowell W R."/>
        </authorList>
    </citation>
    <scope>NUCLEOTIDE SEQUENCE</scope>
</reference>
<comment type="caution">
    <text evidence="3">The sequence shown here is derived from an EMBL/GenBank/DDBJ whole genome shotgun (WGS) entry which is preliminary data.</text>
</comment>
<keyword evidence="4" id="KW-1185">Reference proteome</keyword>
<gene>
    <name evidence="2" type="ORF">EDS130_LOCUS1636</name>
    <name evidence="3" type="ORF">XAT740_LOCUS1721</name>
</gene>
<name>A0A813R5C4_ADIRI</name>
<dbReference type="Proteomes" id="UP000663828">
    <property type="component" value="Unassembled WGS sequence"/>
</dbReference>
<feature type="signal peptide" evidence="1">
    <location>
        <begin position="1"/>
        <end position="20"/>
    </location>
</feature>
<keyword evidence="1" id="KW-0732">Signal</keyword>
<dbReference type="EMBL" id="CAJNOR010000054">
    <property type="protein sequence ID" value="CAF0776205.1"/>
    <property type="molecule type" value="Genomic_DNA"/>
</dbReference>
<dbReference type="AlphaFoldDB" id="A0A813R5C4"/>
<dbReference type="EMBL" id="CAJNOJ010000004">
    <property type="protein sequence ID" value="CAF0739526.1"/>
    <property type="molecule type" value="Genomic_DNA"/>
</dbReference>
<accession>A0A813R5C4</accession>
<protein>
    <submittedName>
        <fullName evidence="3">Uncharacterized protein</fullName>
    </submittedName>
</protein>
<evidence type="ECO:0000313" key="2">
    <source>
        <dbReference type="EMBL" id="CAF0739526.1"/>
    </source>
</evidence>